<sequence length="398" mass="43971">MLSVLAASAFETGLHSLRAAWARVLATPAKTVTLPVDKGFVTVNIAGQEVRVFLDSLSYGLIVMDGHWYEAKYGEGACEAPDASCYFCPMEDPCDFTKEEEIMTADFADGTALQGVIRKGRLRLGDGREASDFVFKIARAVSWPGSTRPHGFFGLSMMPPSSRSFRTRISLEKESVLGSLLRHNVIHRLSYTLRPNSKQASAHFCGRLTLGDSIDKSHKARYVFPEWPDQPSYHRAMPALSVSTVELLDSQGRVMDGKSSIHQHNASFRVGVDTGSRSIFLPHPGVLQGIERTLKRGMREHGYGEELIGRSWHLNPYGVAFVALEFYKFLPVLRLRLEGGNDSVPIEIHPIHYCTLAQGGYVVIYVSQGDLGTLGTPFFVACTVHVDHTDNTIALLKN</sequence>
<dbReference type="AlphaFoldDB" id="A0A7J6QHB1"/>
<comment type="caution">
    <text evidence="1">The sequence shown here is derived from an EMBL/GenBank/DDBJ whole genome shotgun (WGS) entry which is preliminary data.</text>
</comment>
<keyword evidence="2" id="KW-1185">Reference proteome</keyword>
<organism evidence="1 2">
    <name type="scientific">Perkinsus olseni</name>
    <name type="common">Perkinsus atlanticus</name>
    <dbReference type="NCBI Taxonomy" id="32597"/>
    <lineage>
        <taxon>Eukaryota</taxon>
        <taxon>Sar</taxon>
        <taxon>Alveolata</taxon>
        <taxon>Perkinsozoa</taxon>
        <taxon>Perkinsea</taxon>
        <taxon>Perkinsida</taxon>
        <taxon>Perkinsidae</taxon>
        <taxon>Perkinsus</taxon>
    </lineage>
</organism>
<evidence type="ECO:0000313" key="1">
    <source>
        <dbReference type="EMBL" id="KAF4707974.1"/>
    </source>
</evidence>
<evidence type="ECO:0008006" key="3">
    <source>
        <dbReference type="Google" id="ProtNLM"/>
    </source>
</evidence>
<dbReference type="SUPFAM" id="SSF50630">
    <property type="entry name" value="Acid proteases"/>
    <property type="match status" value="1"/>
</dbReference>
<dbReference type="EMBL" id="JABANO010032795">
    <property type="protein sequence ID" value="KAF4707974.1"/>
    <property type="molecule type" value="Genomic_DNA"/>
</dbReference>
<protein>
    <recommendedName>
        <fullName evidence="3">Peptidase A1 domain-containing protein</fullName>
    </recommendedName>
</protein>
<proteinExistence type="predicted"/>
<accession>A0A7J6QHB1</accession>
<dbReference type="Proteomes" id="UP000553632">
    <property type="component" value="Unassembled WGS sequence"/>
</dbReference>
<dbReference type="Gene3D" id="2.40.70.10">
    <property type="entry name" value="Acid Proteases"/>
    <property type="match status" value="1"/>
</dbReference>
<gene>
    <name evidence="1" type="ORF">FOZ63_000923</name>
</gene>
<reference evidence="1 2" key="1">
    <citation type="submission" date="2020-04" db="EMBL/GenBank/DDBJ databases">
        <title>Perkinsus olseni comparative genomics.</title>
        <authorList>
            <person name="Bogema D.R."/>
        </authorList>
    </citation>
    <scope>NUCLEOTIDE SEQUENCE [LARGE SCALE GENOMIC DNA]</scope>
    <source>
        <strain evidence="1 2">ATCC PRA-207</strain>
    </source>
</reference>
<evidence type="ECO:0000313" key="2">
    <source>
        <dbReference type="Proteomes" id="UP000553632"/>
    </source>
</evidence>
<dbReference type="InterPro" id="IPR021109">
    <property type="entry name" value="Peptidase_aspartic_dom_sf"/>
</dbReference>
<name>A0A7J6QHB1_PEROL</name>